<sequence>MLIEQELMNALTEKIQSNKNLLELRELLVLFRDKGMTKESMRDALNSLISDENEDTIWDLLDFVEGFCNPDLDLY</sequence>
<accession>A0ABX9SG58</accession>
<organism evidence="1 2">
    <name type="scientific">Photorhabdus asymbiotica</name>
    <dbReference type="NCBI Taxonomy" id="291112"/>
    <lineage>
        <taxon>Bacteria</taxon>
        <taxon>Pseudomonadati</taxon>
        <taxon>Pseudomonadota</taxon>
        <taxon>Gammaproteobacteria</taxon>
        <taxon>Enterobacterales</taxon>
        <taxon>Morganellaceae</taxon>
        <taxon>Photorhabdus</taxon>
    </lineage>
</organism>
<protein>
    <submittedName>
        <fullName evidence="1">Uncharacterized protein</fullName>
    </submittedName>
</protein>
<reference evidence="1 2" key="1">
    <citation type="submission" date="2018-10" db="EMBL/GenBank/DDBJ databases">
        <title>Genomic Encyclopedia of Archaeal and Bacterial Type Strains, Phase II (KMG-II): from individual species to whole genera.</title>
        <authorList>
            <person name="Goeker M."/>
        </authorList>
    </citation>
    <scope>NUCLEOTIDE SEQUENCE [LARGE SCALE GENOMIC DNA]</scope>
    <source>
        <strain evidence="1 2">DSM 15149</strain>
    </source>
</reference>
<keyword evidence="2" id="KW-1185">Reference proteome</keyword>
<comment type="caution">
    <text evidence="1">The sequence shown here is derived from an EMBL/GenBank/DDBJ whole genome shotgun (WGS) entry which is preliminary data.</text>
</comment>
<name>A0ABX9SG58_9GAMM</name>
<evidence type="ECO:0000313" key="1">
    <source>
        <dbReference type="EMBL" id="RKS54129.1"/>
    </source>
</evidence>
<gene>
    <name evidence="1" type="ORF">BDD30_4494</name>
</gene>
<dbReference type="RefSeq" id="WP_015835138.1">
    <property type="nucleotide sequence ID" value="NC_012962.1"/>
</dbReference>
<evidence type="ECO:0000313" key="2">
    <source>
        <dbReference type="Proteomes" id="UP000280955"/>
    </source>
</evidence>
<dbReference type="EMBL" id="RBLJ01000006">
    <property type="protein sequence ID" value="RKS54129.1"/>
    <property type="molecule type" value="Genomic_DNA"/>
</dbReference>
<dbReference type="Proteomes" id="UP000280955">
    <property type="component" value="Unassembled WGS sequence"/>
</dbReference>
<proteinExistence type="predicted"/>